<keyword evidence="1" id="KW-0472">Membrane</keyword>
<comment type="caution">
    <text evidence="2">The sequence shown here is derived from an EMBL/GenBank/DDBJ whole genome shotgun (WGS) entry which is preliminary data.</text>
</comment>
<proteinExistence type="predicted"/>
<name>A0ABV1E165_9FIRM</name>
<keyword evidence="1" id="KW-0812">Transmembrane</keyword>
<dbReference type="Proteomes" id="UP001489509">
    <property type="component" value="Unassembled WGS sequence"/>
</dbReference>
<feature type="transmembrane region" description="Helical" evidence="1">
    <location>
        <begin position="12"/>
        <end position="36"/>
    </location>
</feature>
<sequence>MKRQRLRRSRKGETMVEAVVSILLISLVVLSFSVMFSTASKMNRTAEEMDEAFETDCKQAETATEGTEGQMLIQFDDGLLNGGACGVTVIEAGQLKAYRAKK</sequence>
<evidence type="ECO:0000313" key="2">
    <source>
        <dbReference type="EMBL" id="MEQ2441057.1"/>
    </source>
</evidence>
<keyword evidence="1" id="KW-1133">Transmembrane helix</keyword>
<gene>
    <name evidence="2" type="ORF">WMO26_09490</name>
</gene>
<keyword evidence="3" id="KW-1185">Reference proteome</keyword>
<dbReference type="RefSeq" id="WP_349219940.1">
    <property type="nucleotide sequence ID" value="NZ_JBBMFD010000016.1"/>
</dbReference>
<evidence type="ECO:0008006" key="4">
    <source>
        <dbReference type="Google" id="ProtNLM"/>
    </source>
</evidence>
<organism evidence="2 3">
    <name type="scientific">Solibaculum intestinale</name>
    <dbReference type="NCBI Taxonomy" id="3133165"/>
    <lineage>
        <taxon>Bacteria</taxon>
        <taxon>Bacillati</taxon>
        <taxon>Bacillota</taxon>
        <taxon>Clostridia</taxon>
        <taxon>Eubacteriales</taxon>
        <taxon>Oscillospiraceae</taxon>
        <taxon>Solibaculum</taxon>
    </lineage>
</organism>
<accession>A0ABV1E165</accession>
<evidence type="ECO:0000256" key="1">
    <source>
        <dbReference type="SAM" id="Phobius"/>
    </source>
</evidence>
<reference evidence="2 3" key="1">
    <citation type="submission" date="2024-03" db="EMBL/GenBank/DDBJ databases">
        <title>Human intestinal bacterial collection.</title>
        <authorList>
            <person name="Pauvert C."/>
            <person name="Hitch T.C.A."/>
            <person name="Clavel T."/>
        </authorList>
    </citation>
    <scope>NUCLEOTIDE SEQUENCE [LARGE SCALE GENOMIC DNA]</scope>
    <source>
        <strain evidence="2 3">CLA-JM-H44</strain>
    </source>
</reference>
<dbReference type="EMBL" id="JBBMFD010000016">
    <property type="protein sequence ID" value="MEQ2441057.1"/>
    <property type="molecule type" value="Genomic_DNA"/>
</dbReference>
<protein>
    <recommendedName>
        <fullName evidence="4">Type II secretion system protein</fullName>
    </recommendedName>
</protein>
<evidence type="ECO:0000313" key="3">
    <source>
        <dbReference type="Proteomes" id="UP001489509"/>
    </source>
</evidence>